<evidence type="ECO:0000256" key="2">
    <source>
        <dbReference type="ARBA" id="ARBA00010790"/>
    </source>
</evidence>
<dbReference type="EC" id="1.1.3.6" evidence="13"/>
<feature type="compositionally biased region" description="Basic and acidic residues" evidence="16">
    <location>
        <begin position="792"/>
        <end position="812"/>
    </location>
</feature>
<dbReference type="STRING" id="504797.SAMN05421678_10440"/>
<evidence type="ECO:0000256" key="15">
    <source>
        <dbReference type="ARBA" id="ARBA00049778"/>
    </source>
</evidence>
<evidence type="ECO:0000256" key="10">
    <source>
        <dbReference type="ARBA" id="ARBA00023235"/>
    </source>
</evidence>
<evidence type="ECO:0000256" key="9">
    <source>
        <dbReference type="ARBA" id="ARBA00023221"/>
    </source>
</evidence>
<dbReference type="OrthoDB" id="3587784at2"/>
<dbReference type="RefSeq" id="WP_092882533.1">
    <property type="nucleotide sequence ID" value="NZ_FOOI01000004.1"/>
</dbReference>
<evidence type="ECO:0000256" key="11">
    <source>
        <dbReference type="ARBA" id="ARBA00038856"/>
    </source>
</evidence>
<dbReference type="Proteomes" id="UP000199052">
    <property type="component" value="Unassembled WGS sequence"/>
</dbReference>
<dbReference type="SUPFAM" id="SSF51905">
    <property type="entry name" value="FAD/NAD(P)-binding domain"/>
    <property type="match status" value="1"/>
</dbReference>
<protein>
    <recommendedName>
        <fullName evidence="14">Cholesterol oxidase</fullName>
        <ecNumber evidence="13">1.1.3.6</ecNumber>
        <ecNumber evidence="11">5.3.3.1</ecNumber>
    </recommendedName>
    <alternativeName>
        <fullName evidence="15">Cholesterol isomerase</fullName>
    </alternativeName>
</protein>
<dbReference type="AlphaFoldDB" id="A0A1I2P8G5"/>
<keyword evidence="6 19" id="KW-0560">Oxidoreductase</keyword>
<evidence type="ECO:0000256" key="3">
    <source>
        <dbReference type="ARBA" id="ARBA00022548"/>
    </source>
</evidence>
<keyword evidence="10" id="KW-0413">Isomerase</keyword>
<feature type="domain" description="Glucose-methanol-choline oxidoreductase C-terminal" evidence="18">
    <location>
        <begin position="452"/>
        <end position="552"/>
    </location>
</feature>
<organism evidence="20 21">
    <name type="scientific">Actinopolymorpha cephalotaxi</name>
    <dbReference type="NCBI Taxonomy" id="504797"/>
    <lineage>
        <taxon>Bacteria</taxon>
        <taxon>Bacillati</taxon>
        <taxon>Actinomycetota</taxon>
        <taxon>Actinomycetes</taxon>
        <taxon>Propionibacteriales</taxon>
        <taxon>Actinopolymorphaceae</taxon>
        <taxon>Actinopolymorpha</taxon>
    </lineage>
</organism>
<comment type="similarity">
    <text evidence="2">Belongs to the GMC oxidoreductase family.</text>
</comment>
<evidence type="ECO:0000256" key="1">
    <source>
        <dbReference type="ARBA" id="ARBA00001974"/>
    </source>
</evidence>
<dbReference type="InterPro" id="IPR007867">
    <property type="entry name" value="GMC_OxRtase_C"/>
</dbReference>
<keyword evidence="22" id="KW-1185">Reference proteome</keyword>
<evidence type="ECO:0000259" key="17">
    <source>
        <dbReference type="Pfam" id="PF00890"/>
    </source>
</evidence>
<dbReference type="InterPro" id="IPR052542">
    <property type="entry name" value="Cholesterol_Oxidase"/>
</dbReference>
<evidence type="ECO:0000256" key="13">
    <source>
        <dbReference type="ARBA" id="ARBA00049723"/>
    </source>
</evidence>
<dbReference type="InterPro" id="IPR036188">
    <property type="entry name" value="FAD/NAD-bd_sf"/>
</dbReference>
<gene>
    <name evidence="19" type="ORF">FHR37_002559</name>
    <name evidence="20" type="ORF">SAMN05421678_10440</name>
</gene>
<name>A0A1I2P8G5_9ACTN</name>
<evidence type="ECO:0000256" key="7">
    <source>
        <dbReference type="ARBA" id="ARBA00023098"/>
    </source>
</evidence>
<keyword evidence="4" id="KW-0285">Flavoprotein</keyword>
<proteinExistence type="inferred from homology"/>
<evidence type="ECO:0000259" key="18">
    <source>
        <dbReference type="Pfam" id="PF05199"/>
    </source>
</evidence>
<keyword evidence="3" id="KW-0153">Cholesterol metabolism</keyword>
<dbReference type="Pfam" id="PF00890">
    <property type="entry name" value="FAD_binding_2"/>
    <property type="match status" value="1"/>
</dbReference>
<evidence type="ECO:0000313" key="19">
    <source>
        <dbReference type="EMBL" id="NYH83708.1"/>
    </source>
</evidence>
<evidence type="ECO:0000256" key="8">
    <source>
        <dbReference type="ARBA" id="ARBA00023166"/>
    </source>
</evidence>
<accession>A0A1I2P8G5</accession>
<keyword evidence="8" id="KW-1207">Sterol metabolism</keyword>
<feature type="domain" description="FAD-dependent oxidoreductase 2 FAD-binding" evidence="17">
    <location>
        <begin position="10"/>
        <end position="41"/>
    </location>
</feature>
<evidence type="ECO:0000256" key="14">
    <source>
        <dbReference type="ARBA" id="ARBA00049744"/>
    </source>
</evidence>
<comment type="cofactor">
    <cofactor evidence="1">
        <name>FAD</name>
        <dbReference type="ChEBI" id="CHEBI:57692"/>
    </cofactor>
</comment>
<reference evidence="19 22" key="2">
    <citation type="submission" date="2020-07" db="EMBL/GenBank/DDBJ databases">
        <title>Sequencing the genomes of 1000 actinobacteria strains.</title>
        <authorList>
            <person name="Klenk H.-P."/>
        </authorList>
    </citation>
    <scope>NUCLEOTIDE SEQUENCE [LARGE SCALE GENOMIC DNA]</scope>
    <source>
        <strain evidence="19 22">DSM 45117</strain>
    </source>
</reference>
<evidence type="ECO:0000256" key="5">
    <source>
        <dbReference type="ARBA" id="ARBA00022827"/>
    </source>
</evidence>
<dbReference type="EMBL" id="FOOI01000004">
    <property type="protein sequence ID" value="SFG12435.1"/>
    <property type="molecule type" value="Genomic_DNA"/>
</dbReference>
<dbReference type="GO" id="GO:0008203">
    <property type="term" value="P:cholesterol metabolic process"/>
    <property type="evidence" value="ECO:0007669"/>
    <property type="project" value="UniProtKB-KW"/>
</dbReference>
<keyword evidence="9" id="KW-0753">Steroid metabolism</keyword>
<evidence type="ECO:0000256" key="6">
    <source>
        <dbReference type="ARBA" id="ARBA00023002"/>
    </source>
</evidence>
<reference evidence="20 21" key="1">
    <citation type="submission" date="2016-10" db="EMBL/GenBank/DDBJ databases">
        <authorList>
            <person name="de Groot N.N."/>
        </authorList>
    </citation>
    <scope>NUCLEOTIDE SEQUENCE [LARGE SCALE GENOMIC DNA]</scope>
    <source>
        <strain evidence="20 21">CPCC 202808</strain>
    </source>
</reference>
<evidence type="ECO:0000256" key="4">
    <source>
        <dbReference type="ARBA" id="ARBA00022630"/>
    </source>
</evidence>
<keyword evidence="5" id="KW-0274">FAD</keyword>
<dbReference type="GO" id="GO:0016995">
    <property type="term" value="F:cholesterol oxidase activity"/>
    <property type="evidence" value="ECO:0007669"/>
    <property type="project" value="UniProtKB-EC"/>
</dbReference>
<dbReference type="InterPro" id="IPR003953">
    <property type="entry name" value="FAD-dep_OxRdtase_2_FAD-bd"/>
</dbReference>
<keyword evidence="7" id="KW-0443">Lipid metabolism</keyword>
<feature type="region of interest" description="Disordered" evidence="16">
    <location>
        <begin position="789"/>
        <end position="812"/>
    </location>
</feature>
<dbReference type="GO" id="GO:0004769">
    <property type="term" value="F:steroid Delta-isomerase activity"/>
    <property type="evidence" value="ECO:0007669"/>
    <property type="project" value="UniProtKB-EC"/>
</dbReference>
<dbReference type="EC" id="5.3.3.1" evidence="11"/>
<dbReference type="EMBL" id="JACBZA010000001">
    <property type="protein sequence ID" value="NYH83708.1"/>
    <property type="molecule type" value="Genomic_DNA"/>
</dbReference>
<dbReference type="PANTHER" id="PTHR47470:SF1">
    <property type="entry name" value="FAD-DEPENDENT OXIDOREDUCTASE 2 FAD BINDING DOMAIN-CONTAINING PROTEIN"/>
    <property type="match status" value="1"/>
</dbReference>
<feature type="region of interest" description="Disordered" evidence="16">
    <location>
        <begin position="565"/>
        <end position="585"/>
    </location>
</feature>
<evidence type="ECO:0000313" key="20">
    <source>
        <dbReference type="EMBL" id="SFG12435.1"/>
    </source>
</evidence>
<evidence type="ECO:0000313" key="22">
    <source>
        <dbReference type="Proteomes" id="UP000533017"/>
    </source>
</evidence>
<dbReference type="Pfam" id="PF05199">
    <property type="entry name" value="GMC_oxred_C"/>
    <property type="match status" value="1"/>
</dbReference>
<dbReference type="Proteomes" id="UP000533017">
    <property type="component" value="Unassembled WGS sequence"/>
</dbReference>
<evidence type="ECO:0000256" key="12">
    <source>
        <dbReference type="ARBA" id="ARBA00049645"/>
    </source>
</evidence>
<evidence type="ECO:0000256" key="16">
    <source>
        <dbReference type="SAM" id="MobiDB-lite"/>
    </source>
</evidence>
<dbReference type="Gene3D" id="3.50.50.60">
    <property type="entry name" value="FAD/NAD(P)-binding domain"/>
    <property type="match status" value="3"/>
</dbReference>
<comment type="pathway">
    <text evidence="12">Steroid metabolism; cholesterol degradation.</text>
</comment>
<evidence type="ECO:0000313" key="21">
    <source>
        <dbReference type="Proteomes" id="UP000199052"/>
    </source>
</evidence>
<dbReference type="PANTHER" id="PTHR47470">
    <property type="entry name" value="CHOLESTEROL OXIDASE"/>
    <property type="match status" value="1"/>
</dbReference>
<sequence length="812" mass="87316">MARARSEHVDAVVVGSGFGGSVSAFRLAEAGLRVIVLERGKAYPPGSFPRSPADFSRAFWDPSEGLQGLFDVWTFRGIEAVVSAGLGGGSLIYANVLLRKDERWFVHESPIPGGGYESWPVTRTELDPHYDSVERMLAPQRFPLDAQGYDGTGKTIAMRRAAKRLDLDWQLPPLAVSFAPVPGQAPVVGAPIPTPEYGNLHGLPRRTCRLCGECDIGCNDGAKNTLDHTFLSAAQHHGADLRTRCEVRTLSPRAEGGYEVRYVVHEPDREGRRTRTSRLPLHTLTCDKLVLAAGTFGTTYLLLRNRAAFPGLSGALGTRFSGNGDLLTFVKHAREGGRPERLEGSRGPVITSAIRVPDAVDGGGGRGYYVEDAGYPGFADWLVETTRADRSLGRTIRFGLQRLRARLEHSPKTGISAEVAALLGAGDTSAATLPLIGMGRDVPDGKLFLDRGYLESTWTLATSEEYFTRMRDTMRAIADAAGGGFADNPLWWGKRVITVHPVGGAPMADHPGAGVCDATGQVFGYPGMAVADGSLMPGPVGPNPSFTIAALADRACDRLLSGRVSRGVSAPGPAPRVPAQRRTTADVTSLSFTEEMKGFAALGVTDPEQGARLGRARGDRLAFRLTITADDVQRFVADPAHEGRAEGWIECDLLGGRRPVSRGVFNLFTTDGDHTRRAMRYRLWFTDGGGNPVTLVGRKDVHDDAGADLWPDTTTLYVRLLGGHVDPAADDRADVLGAAVITIAPLDFLHQLTTFRTRGPDGPTALAAFGRLFLGELWSVYGSRTQAAEPEGAVHEGALRENAVREGSEERR</sequence>